<gene>
    <name evidence="8" type="ORF">MKW98_024536</name>
</gene>
<protein>
    <recommendedName>
        <fullName evidence="7">BHLH domain-containing protein</fullName>
    </recommendedName>
</protein>
<keyword evidence="5" id="KW-0539">Nucleus</keyword>
<evidence type="ECO:0000256" key="2">
    <source>
        <dbReference type="ARBA" id="ARBA00023015"/>
    </source>
</evidence>
<name>A0AAD4RV03_9MAGN</name>
<feature type="region of interest" description="Disordered" evidence="6">
    <location>
        <begin position="378"/>
        <end position="417"/>
    </location>
</feature>
<dbReference type="AlphaFoldDB" id="A0AAD4RV03"/>
<keyword evidence="3" id="KW-0238">DNA-binding</keyword>
<comment type="caution">
    <text evidence="8">The sequence shown here is derived from an EMBL/GenBank/DDBJ whole genome shotgun (WGS) entry which is preliminary data.</text>
</comment>
<feature type="compositionally biased region" description="Basic residues" evidence="6">
    <location>
        <begin position="406"/>
        <end position="417"/>
    </location>
</feature>
<dbReference type="GO" id="GO:0005634">
    <property type="term" value="C:nucleus"/>
    <property type="evidence" value="ECO:0007669"/>
    <property type="project" value="UniProtKB-SubCell"/>
</dbReference>
<evidence type="ECO:0000313" key="8">
    <source>
        <dbReference type="EMBL" id="KAI3833537.1"/>
    </source>
</evidence>
<feature type="compositionally biased region" description="Polar residues" evidence="6">
    <location>
        <begin position="150"/>
        <end position="159"/>
    </location>
</feature>
<dbReference type="Pfam" id="PF00010">
    <property type="entry name" value="HLH"/>
    <property type="match status" value="1"/>
</dbReference>
<accession>A0AAD4RV03</accession>
<evidence type="ECO:0000313" key="9">
    <source>
        <dbReference type="Proteomes" id="UP001202328"/>
    </source>
</evidence>
<dbReference type="SUPFAM" id="SSF47459">
    <property type="entry name" value="HLH, helix-loop-helix DNA-binding domain"/>
    <property type="match status" value="1"/>
</dbReference>
<dbReference type="PANTHER" id="PTHR16223:SF268">
    <property type="entry name" value="SPERMATOGENESIS- AND OOGENESIS-SPECIFIC BASIC HELIX-LOOP-HELIX-CONTAINING PROTEIN 2"/>
    <property type="match status" value="1"/>
</dbReference>
<evidence type="ECO:0000256" key="5">
    <source>
        <dbReference type="ARBA" id="ARBA00023242"/>
    </source>
</evidence>
<reference evidence="8" key="1">
    <citation type="submission" date="2022-04" db="EMBL/GenBank/DDBJ databases">
        <title>A functionally conserved STORR gene fusion in Papaver species that diverged 16.8 million years ago.</title>
        <authorList>
            <person name="Catania T."/>
        </authorList>
    </citation>
    <scope>NUCLEOTIDE SEQUENCE</scope>
    <source>
        <strain evidence="8">S-188037</strain>
    </source>
</reference>
<dbReference type="EMBL" id="JAJJMB010017954">
    <property type="protein sequence ID" value="KAI3833537.1"/>
    <property type="molecule type" value="Genomic_DNA"/>
</dbReference>
<dbReference type="Proteomes" id="UP001202328">
    <property type="component" value="Unassembled WGS sequence"/>
</dbReference>
<dbReference type="SMART" id="SM00353">
    <property type="entry name" value="HLH"/>
    <property type="match status" value="1"/>
</dbReference>
<feature type="domain" description="BHLH" evidence="7">
    <location>
        <begin position="297"/>
        <end position="346"/>
    </location>
</feature>
<evidence type="ECO:0000256" key="1">
    <source>
        <dbReference type="ARBA" id="ARBA00004123"/>
    </source>
</evidence>
<organism evidence="8 9">
    <name type="scientific">Papaver atlanticum</name>
    <dbReference type="NCBI Taxonomy" id="357466"/>
    <lineage>
        <taxon>Eukaryota</taxon>
        <taxon>Viridiplantae</taxon>
        <taxon>Streptophyta</taxon>
        <taxon>Embryophyta</taxon>
        <taxon>Tracheophyta</taxon>
        <taxon>Spermatophyta</taxon>
        <taxon>Magnoliopsida</taxon>
        <taxon>Ranunculales</taxon>
        <taxon>Papaveraceae</taxon>
        <taxon>Papaveroideae</taxon>
        <taxon>Papaver</taxon>
    </lineage>
</organism>
<dbReference type="GO" id="GO:0000978">
    <property type="term" value="F:RNA polymerase II cis-regulatory region sequence-specific DNA binding"/>
    <property type="evidence" value="ECO:0007669"/>
    <property type="project" value="TreeGrafter"/>
</dbReference>
<evidence type="ECO:0000259" key="7">
    <source>
        <dbReference type="PROSITE" id="PS50888"/>
    </source>
</evidence>
<dbReference type="Gene3D" id="4.10.280.10">
    <property type="entry name" value="Helix-loop-helix DNA-binding domain"/>
    <property type="match status" value="1"/>
</dbReference>
<dbReference type="PROSITE" id="PS50888">
    <property type="entry name" value="BHLH"/>
    <property type="match status" value="1"/>
</dbReference>
<dbReference type="InterPro" id="IPR036638">
    <property type="entry name" value="HLH_DNA-bd_sf"/>
</dbReference>
<keyword evidence="4" id="KW-0804">Transcription</keyword>
<dbReference type="GO" id="GO:0080147">
    <property type="term" value="P:root hair cell development"/>
    <property type="evidence" value="ECO:0007669"/>
    <property type="project" value="UniProtKB-ARBA"/>
</dbReference>
<feature type="region of interest" description="Disordered" evidence="6">
    <location>
        <begin position="273"/>
        <end position="301"/>
    </location>
</feature>
<feature type="region of interest" description="Disordered" evidence="6">
    <location>
        <begin position="120"/>
        <end position="165"/>
    </location>
</feature>
<evidence type="ECO:0000256" key="3">
    <source>
        <dbReference type="ARBA" id="ARBA00023125"/>
    </source>
</evidence>
<dbReference type="InterPro" id="IPR011598">
    <property type="entry name" value="bHLH_dom"/>
</dbReference>
<dbReference type="PANTHER" id="PTHR16223">
    <property type="entry name" value="TRANSCRIPTION FACTOR BHLH83-RELATED"/>
    <property type="match status" value="1"/>
</dbReference>
<dbReference type="GO" id="GO:0000981">
    <property type="term" value="F:DNA-binding transcription factor activity, RNA polymerase II-specific"/>
    <property type="evidence" value="ECO:0007669"/>
    <property type="project" value="TreeGrafter"/>
</dbReference>
<dbReference type="GO" id="GO:0046983">
    <property type="term" value="F:protein dimerization activity"/>
    <property type="evidence" value="ECO:0007669"/>
    <property type="project" value="InterPro"/>
</dbReference>
<evidence type="ECO:0000256" key="4">
    <source>
        <dbReference type="ARBA" id="ARBA00023163"/>
    </source>
</evidence>
<dbReference type="FunFam" id="4.10.280.10:FF:000017">
    <property type="entry name" value="Transcription factor bHLH66"/>
    <property type="match status" value="1"/>
</dbReference>
<sequence>MDEYLDQIFSSSSWSDVSAVERSSWGNSGLTQNDGLLTDSLGMFERGERNLPMHMPPSSHGMDKLAASYDFSKDLLIDEPQLLGEVFNRDAQSLYGAELVNAGNMNSSYMGMQSNMCPSTLGSLSRSSPELVPVASGSDQSPCALPESGSVGSNDSETSGIHPIGESHSFTSIPQFWTTPSYGGVPSLSPVIEQDKLQGFGLQGDFFETDANGFGIGDDKNLNAQEELHGLPSFVPNNQIPVARTHSQMQLPQLSEGNPTAHYTDPNTVSQLRHSSVTPGGGCNGGIKPRIRARRGQATDPHSIAERLRREKIADRMKNLQELVPNASRADKSSMLDEIIEYVKFLQLQVKVLSMSRLGAAGAVVPLITEGQAEGSGNLLLTGQEDDQSDSQDNAAFEEELEPSLQRKKRQAQTHPIKRSLTSPMAIFLTTTTHLVPMVIILL</sequence>
<evidence type="ECO:0000256" key="6">
    <source>
        <dbReference type="SAM" id="MobiDB-lite"/>
    </source>
</evidence>
<proteinExistence type="predicted"/>
<dbReference type="InterPro" id="IPR045843">
    <property type="entry name" value="IND-like"/>
</dbReference>
<feature type="compositionally biased region" description="Acidic residues" evidence="6">
    <location>
        <begin position="384"/>
        <end position="402"/>
    </location>
</feature>
<keyword evidence="2" id="KW-0805">Transcription regulation</keyword>
<keyword evidence="9" id="KW-1185">Reference proteome</keyword>
<comment type="subcellular location">
    <subcellularLocation>
        <location evidence="1">Nucleus</location>
    </subcellularLocation>
</comment>